<evidence type="ECO:0000313" key="1">
    <source>
        <dbReference type="EMBL" id="QHS87847.1"/>
    </source>
</evidence>
<accession>A0A6C0B6K7</accession>
<sequence length="243" mass="27019">MEKPNSIEFEFDLLALDGENAIDNFKNLFGKKLKELGVNYEIFNLSDKKVGGGAIDSGSSSSYPYNMFEGFMDTVFKKNHDIKAESSNVYDMLFRDFKGHSEEDYAKKMFAVTSLENGYFGNTVADSKEIFDENQPTLVEEASNTEPLATENIPVLPDSNITGISSVISSIGKNISDLSAPIKLPVVNNVVNQDKSKTNNDNNDFDSDDDEVDISNKKKYKIISLKLIVQYKDALYLAAIKKG</sequence>
<proteinExistence type="predicted"/>
<reference evidence="1" key="1">
    <citation type="journal article" date="2020" name="Nature">
        <title>Giant virus diversity and host interactions through global metagenomics.</title>
        <authorList>
            <person name="Schulz F."/>
            <person name="Roux S."/>
            <person name="Paez-Espino D."/>
            <person name="Jungbluth S."/>
            <person name="Walsh D.A."/>
            <person name="Denef V.J."/>
            <person name="McMahon K.D."/>
            <person name="Konstantinidis K.T."/>
            <person name="Eloe-Fadrosh E.A."/>
            <person name="Kyrpides N.C."/>
            <person name="Woyke T."/>
        </authorList>
    </citation>
    <scope>NUCLEOTIDE SEQUENCE</scope>
    <source>
        <strain evidence="1">GVMAG-M-3300010158-13</strain>
    </source>
</reference>
<dbReference type="AlphaFoldDB" id="A0A6C0B6K7"/>
<name>A0A6C0B6K7_9ZZZZ</name>
<protein>
    <submittedName>
        <fullName evidence="1">Uncharacterized protein</fullName>
    </submittedName>
</protein>
<dbReference type="EMBL" id="MN739088">
    <property type="protein sequence ID" value="QHS87847.1"/>
    <property type="molecule type" value="Genomic_DNA"/>
</dbReference>
<organism evidence="1">
    <name type="scientific">viral metagenome</name>
    <dbReference type="NCBI Taxonomy" id="1070528"/>
    <lineage>
        <taxon>unclassified sequences</taxon>
        <taxon>metagenomes</taxon>
        <taxon>organismal metagenomes</taxon>
    </lineage>
</organism>